<dbReference type="SMART" id="SM00128">
    <property type="entry name" value="IPPc"/>
    <property type="match status" value="1"/>
</dbReference>
<comment type="caution">
    <text evidence="3">The sequence shown here is derived from an EMBL/GenBank/DDBJ whole genome shotgun (WGS) entry which is preliminary data.</text>
</comment>
<dbReference type="Pfam" id="PF22669">
    <property type="entry name" value="Exo_endo_phos2"/>
    <property type="match status" value="1"/>
</dbReference>
<keyword evidence="1" id="KW-1133">Transmembrane helix</keyword>
<protein>
    <recommendedName>
        <fullName evidence="2">Inositol polyphosphate-related phosphatase domain-containing protein</fullName>
    </recommendedName>
</protein>
<dbReference type="InterPro" id="IPR000300">
    <property type="entry name" value="IPPc"/>
</dbReference>
<dbReference type="Gene3D" id="3.60.10.10">
    <property type="entry name" value="Endonuclease/exonuclease/phosphatase"/>
    <property type="match status" value="1"/>
</dbReference>
<sequence>MLYNKTVNTITAIWLLPYLLFLQYIVVTISRVEFKVKVITWNVNEIFPVSDIDSLVKIQESPDFYAFTFQEVNPKACTLSKNDDDWISLISHYLWKNGYEIIERKSIKGSFTAVFARLSLMNEINHVKTSSKKTGHLGKVGNKGGTAVRFEYKNISLVFVGSHFHAHDDQLEARIKDYYDIIDSITFNEFEAEYINDHDFVSWSGDLNFRIDTLSAEQIVTITKN</sequence>
<proteinExistence type="predicted"/>
<dbReference type="OrthoDB" id="62798at2759"/>
<evidence type="ECO:0000256" key="1">
    <source>
        <dbReference type="SAM" id="Phobius"/>
    </source>
</evidence>
<dbReference type="PANTHER" id="PTHR11200">
    <property type="entry name" value="INOSITOL 5-PHOSPHATASE"/>
    <property type="match status" value="1"/>
</dbReference>
<name>A0A443S5B2_9ACAR</name>
<organism evidence="3 4">
    <name type="scientific">Leptotrombidium deliense</name>
    <dbReference type="NCBI Taxonomy" id="299467"/>
    <lineage>
        <taxon>Eukaryota</taxon>
        <taxon>Metazoa</taxon>
        <taxon>Ecdysozoa</taxon>
        <taxon>Arthropoda</taxon>
        <taxon>Chelicerata</taxon>
        <taxon>Arachnida</taxon>
        <taxon>Acari</taxon>
        <taxon>Acariformes</taxon>
        <taxon>Trombidiformes</taxon>
        <taxon>Prostigmata</taxon>
        <taxon>Anystina</taxon>
        <taxon>Parasitengona</taxon>
        <taxon>Trombiculoidea</taxon>
        <taxon>Trombiculidae</taxon>
        <taxon>Leptotrombidium</taxon>
    </lineage>
</organism>
<dbReference type="Proteomes" id="UP000288716">
    <property type="component" value="Unassembled WGS sequence"/>
</dbReference>
<evidence type="ECO:0000259" key="2">
    <source>
        <dbReference type="SMART" id="SM00128"/>
    </source>
</evidence>
<evidence type="ECO:0000313" key="3">
    <source>
        <dbReference type="EMBL" id="RWS22746.1"/>
    </source>
</evidence>
<dbReference type="SUPFAM" id="SSF56219">
    <property type="entry name" value="DNase I-like"/>
    <property type="match status" value="1"/>
</dbReference>
<dbReference type="EMBL" id="NCKV01008007">
    <property type="protein sequence ID" value="RWS22746.1"/>
    <property type="molecule type" value="Genomic_DNA"/>
</dbReference>
<evidence type="ECO:0000313" key="4">
    <source>
        <dbReference type="Proteomes" id="UP000288716"/>
    </source>
</evidence>
<accession>A0A443S5B2</accession>
<keyword evidence="1" id="KW-0812">Transmembrane</keyword>
<feature type="non-terminal residue" evidence="3">
    <location>
        <position position="225"/>
    </location>
</feature>
<dbReference type="PANTHER" id="PTHR11200:SF275">
    <property type="entry name" value="LD06095P"/>
    <property type="match status" value="1"/>
</dbReference>
<keyword evidence="4" id="KW-1185">Reference proteome</keyword>
<dbReference type="InterPro" id="IPR046985">
    <property type="entry name" value="IP5"/>
</dbReference>
<feature type="transmembrane region" description="Helical" evidence="1">
    <location>
        <begin position="6"/>
        <end position="27"/>
    </location>
</feature>
<feature type="domain" description="Inositol polyphosphate-related phosphatase" evidence="2">
    <location>
        <begin position="32"/>
        <end position="225"/>
    </location>
</feature>
<dbReference type="STRING" id="299467.A0A443S5B2"/>
<keyword evidence="1" id="KW-0472">Membrane</keyword>
<dbReference type="GO" id="GO:0046856">
    <property type="term" value="P:phosphatidylinositol dephosphorylation"/>
    <property type="evidence" value="ECO:0007669"/>
    <property type="project" value="InterPro"/>
</dbReference>
<reference evidence="3 4" key="1">
    <citation type="journal article" date="2018" name="Gigascience">
        <title>Genomes of trombidid mites reveal novel predicted allergens and laterally-transferred genes associated with secondary metabolism.</title>
        <authorList>
            <person name="Dong X."/>
            <person name="Chaisiri K."/>
            <person name="Xia D."/>
            <person name="Armstrong S.D."/>
            <person name="Fang Y."/>
            <person name="Donnelly M.J."/>
            <person name="Kadowaki T."/>
            <person name="McGarry J.W."/>
            <person name="Darby A.C."/>
            <person name="Makepeace B.L."/>
        </authorList>
    </citation>
    <scope>NUCLEOTIDE SEQUENCE [LARGE SCALE GENOMIC DNA]</scope>
    <source>
        <strain evidence="3">UoL-UT</strain>
    </source>
</reference>
<gene>
    <name evidence="3" type="ORF">B4U80_13499</name>
</gene>
<dbReference type="AlphaFoldDB" id="A0A443S5B2"/>
<dbReference type="VEuPathDB" id="VectorBase:LDEU009294"/>
<dbReference type="InterPro" id="IPR036691">
    <property type="entry name" value="Endo/exonu/phosph_ase_sf"/>
</dbReference>
<dbReference type="GO" id="GO:0004439">
    <property type="term" value="F:phosphatidylinositol-4,5-bisphosphate 5-phosphatase activity"/>
    <property type="evidence" value="ECO:0007669"/>
    <property type="project" value="TreeGrafter"/>
</dbReference>